<dbReference type="EMBL" id="CP073249">
    <property type="protein sequence ID" value="QUF08180.1"/>
    <property type="molecule type" value="Genomic_DNA"/>
</dbReference>
<evidence type="ECO:0000313" key="4">
    <source>
        <dbReference type="Proteomes" id="UP000677152"/>
    </source>
</evidence>
<dbReference type="Proteomes" id="UP000677152">
    <property type="component" value="Chromosome"/>
</dbReference>
<dbReference type="InterPro" id="IPR036390">
    <property type="entry name" value="WH_DNA-bd_sf"/>
</dbReference>
<evidence type="ECO:0000313" key="3">
    <source>
        <dbReference type="EMBL" id="QUF08180.1"/>
    </source>
</evidence>
<evidence type="ECO:0000256" key="1">
    <source>
        <dbReference type="SAM" id="MobiDB-lite"/>
    </source>
</evidence>
<sequence length="189" mass="20463">MGRGGHFGRGGFPGMPGTPPMPPLPPGPPDFFGGHRRGGRQRRGNVRAAVIALLAERPMHGYEMIQEIGQRTDGLWKPSPGSVYPTLQLLADEGLVVAAEEQGGKKLFQLTESGRTEAESAEGVPPWEQVTDGVDQGEARLREAAKQIGAAMMQMVHAGTEDQQRRAAELLDETRRKLYAILGESPEED</sequence>
<dbReference type="Pfam" id="PF03551">
    <property type="entry name" value="PadR"/>
    <property type="match status" value="1"/>
</dbReference>
<dbReference type="PANTHER" id="PTHR43252">
    <property type="entry name" value="TRANSCRIPTIONAL REGULATOR YQJI"/>
    <property type="match status" value="1"/>
</dbReference>
<dbReference type="InterPro" id="IPR005149">
    <property type="entry name" value="Tscrpt_reg_PadR_N"/>
</dbReference>
<gene>
    <name evidence="3" type="ORF">KCV87_26420</name>
</gene>
<protein>
    <submittedName>
        <fullName evidence="3">Helix-turn-helix transcriptional regulator</fullName>
    </submittedName>
</protein>
<dbReference type="SUPFAM" id="SSF46785">
    <property type="entry name" value="Winged helix' DNA-binding domain"/>
    <property type="match status" value="1"/>
</dbReference>
<feature type="region of interest" description="Disordered" evidence="1">
    <location>
        <begin position="1"/>
        <end position="43"/>
    </location>
</feature>
<feature type="domain" description="Transcription regulator PadR N-terminal" evidence="2">
    <location>
        <begin position="50"/>
        <end position="119"/>
    </location>
</feature>
<reference evidence="3" key="1">
    <citation type="submission" date="2021-04" db="EMBL/GenBank/DDBJ databases">
        <title>Genomic sequence of Actinosynnema pretiosum subsp. pretiosum ATCC 31280 (C-14919).</title>
        <authorList>
            <person name="Bai L."/>
            <person name="Wang X."/>
            <person name="Xiao Y."/>
        </authorList>
    </citation>
    <scope>NUCLEOTIDE SEQUENCE</scope>
    <source>
        <strain evidence="3">ATCC 31280</strain>
    </source>
</reference>
<dbReference type="PANTHER" id="PTHR43252:SF2">
    <property type="entry name" value="TRANSCRIPTION REGULATOR, PADR-LIKE FAMILY"/>
    <property type="match status" value="1"/>
</dbReference>
<dbReference type="Gene3D" id="1.10.10.10">
    <property type="entry name" value="Winged helix-like DNA-binding domain superfamily/Winged helix DNA-binding domain"/>
    <property type="match status" value="1"/>
</dbReference>
<accession>A0AA45LE87</accession>
<dbReference type="AlphaFoldDB" id="A0AA45LE87"/>
<organism evidence="3 4">
    <name type="scientific">Actinosynnema pretiosum subsp. pretiosum</name>
    <dbReference type="NCBI Taxonomy" id="103721"/>
    <lineage>
        <taxon>Bacteria</taxon>
        <taxon>Bacillati</taxon>
        <taxon>Actinomycetota</taxon>
        <taxon>Actinomycetes</taxon>
        <taxon>Pseudonocardiales</taxon>
        <taxon>Pseudonocardiaceae</taxon>
        <taxon>Actinosynnema</taxon>
    </lineage>
</organism>
<evidence type="ECO:0000259" key="2">
    <source>
        <dbReference type="Pfam" id="PF03551"/>
    </source>
</evidence>
<feature type="compositionally biased region" description="Gly residues" evidence="1">
    <location>
        <begin position="1"/>
        <end position="14"/>
    </location>
</feature>
<feature type="compositionally biased region" description="Pro residues" evidence="1">
    <location>
        <begin position="16"/>
        <end position="29"/>
    </location>
</feature>
<feature type="compositionally biased region" description="Basic residues" evidence="1">
    <location>
        <begin position="34"/>
        <end position="43"/>
    </location>
</feature>
<dbReference type="InterPro" id="IPR036388">
    <property type="entry name" value="WH-like_DNA-bd_sf"/>
</dbReference>
<proteinExistence type="predicted"/>
<name>A0AA45LE87_9PSEU</name>